<protein>
    <submittedName>
        <fullName evidence="2">Putative tick transposon</fullName>
    </submittedName>
</protein>
<reference evidence="2" key="1">
    <citation type="submission" date="2020-03" db="EMBL/GenBank/DDBJ databases">
        <title>A transcriptome and proteome of the tick Rhipicephalus microplus shaped by the genetic composition of its hosts and developmental stage.</title>
        <authorList>
            <person name="Garcia G.R."/>
            <person name="Ribeiro J.M.C."/>
            <person name="Maruyama S.R."/>
            <person name="Gardinasse L.G."/>
            <person name="Nelson K."/>
            <person name="Ferreira B.R."/>
            <person name="Andrade T.G."/>
            <person name="Santos I.K.F.M."/>
        </authorList>
    </citation>
    <scope>NUCLEOTIDE SEQUENCE</scope>
    <source>
        <strain evidence="2">NSGR</strain>
        <tissue evidence="2">Salivary glands</tissue>
    </source>
</reference>
<dbReference type="Pfam" id="PF17921">
    <property type="entry name" value="Integrase_H2C2"/>
    <property type="match status" value="1"/>
</dbReference>
<dbReference type="AlphaFoldDB" id="A0A6G5AA95"/>
<organism evidence="2">
    <name type="scientific">Rhipicephalus microplus</name>
    <name type="common">Cattle tick</name>
    <name type="synonym">Boophilus microplus</name>
    <dbReference type="NCBI Taxonomy" id="6941"/>
    <lineage>
        <taxon>Eukaryota</taxon>
        <taxon>Metazoa</taxon>
        <taxon>Ecdysozoa</taxon>
        <taxon>Arthropoda</taxon>
        <taxon>Chelicerata</taxon>
        <taxon>Arachnida</taxon>
        <taxon>Acari</taxon>
        <taxon>Parasitiformes</taxon>
        <taxon>Ixodida</taxon>
        <taxon>Ixodoidea</taxon>
        <taxon>Ixodidae</taxon>
        <taxon>Rhipicephalinae</taxon>
        <taxon>Rhipicephalus</taxon>
        <taxon>Boophilus</taxon>
    </lineage>
</organism>
<sequence length="156" mass="17953">MFLVKDGILYRRNLNPYGHDLLPVIPAHLRATILNQLHDAPLAGHLGVSRTYDRVRRRFFWPGLARSVRRSSPLVNPDSAAKSHLPYQLDSFSRSTFPSNLFFELASTCLAHSRSPAQATNGLLSPLTMRHGTLSHEHFRRVAQPMWRTFWYMILF</sequence>
<dbReference type="InterPro" id="IPR041588">
    <property type="entry name" value="Integrase_H2C2"/>
</dbReference>
<dbReference type="EMBL" id="GIKN01005601">
    <property type="protein sequence ID" value="NIE47874.1"/>
    <property type="molecule type" value="Transcribed_RNA"/>
</dbReference>
<dbReference type="Gene3D" id="1.10.340.70">
    <property type="match status" value="1"/>
</dbReference>
<name>A0A6G5AA95_RHIMP</name>
<evidence type="ECO:0000313" key="2">
    <source>
        <dbReference type="EMBL" id="NIE47874.1"/>
    </source>
</evidence>
<evidence type="ECO:0000259" key="1">
    <source>
        <dbReference type="Pfam" id="PF17921"/>
    </source>
</evidence>
<accession>A0A6G5AA95</accession>
<dbReference type="FunFam" id="1.10.340.70:FF:000001">
    <property type="entry name" value="Retrovirus-related Pol polyprotein from transposon gypsy-like Protein"/>
    <property type="match status" value="1"/>
</dbReference>
<feature type="domain" description="Integrase zinc-binding" evidence="1">
    <location>
        <begin position="25"/>
        <end position="70"/>
    </location>
</feature>
<proteinExistence type="predicted"/>